<evidence type="ECO:0000313" key="8">
    <source>
        <dbReference type="EMBL" id="DAB38508.1"/>
    </source>
</evidence>
<feature type="transmembrane region" description="Helical" evidence="6">
    <location>
        <begin position="356"/>
        <end position="375"/>
    </location>
</feature>
<protein>
    <submittedName>
        <fullName evidence="8">Pyridine nucleotide-disulfide oxidoreductase</fullName>
    </submittedName>
</protein>
<dbReference type="Pfam" id="PF07992">
    <property type="entry name" value="Pyr_redox_2"/>
    <property type="match status" value="1"/>
</dbReference>
<name>A0A2D3WDK2_9BACT</name>
<keyword evidence="6" id="KW-1133">Transmembrane helix</keyword>
<evidence type="ECO:0000256" key="4">
    <source>
        <dbReference type="ARBA" id="ARBA00022827"/>
    </source>
</evidence>
<dbReference type="PANTHER" id="PTHR42913:SF3">
    <property type="entry name" value="64 KDA MITOCHONDRIAL NADH DEHYDROGENASE (EUROFUNG)"/>
    <property type="match status" value="1"/>
</dbReference>
<dbReference type="InterPro" id="IPR023753">
    <property type="entry name" value="FAD/NAD-binding_dom"/>
</dbReference>
<dbReference type="SUPFAM" id="SSF51905">
    <property type="entry name" value="FAD/NAD(P)-binding domain"/>
    <property type="match status" value="1"/>
</dbReference>
<dbReference type="PRINTS" id="PR00368">
    <property type="entry name" value="FADPNR"/>
</dbReference>
<reference evidence="8 9" key="1">
    <citation type="journal article" date="2017" name="Front. Microbiol.">
        <title>Comparative Genomic Analysis of the Class Epsilonproteobacteria and Proposed Reclassification to Epsilonbacteraeota (phyl. nov.).</title>
        <authorList>
            <person name="Waite D.W."/>
            <person name="Vanwonterghem I."/>
            <person name="Rinke C."/>
            <person name="Parks D.H."/>
            <person name="Zhang Y."/>
            <person name="Takai K."/>
            <person name="Sievert S.M."/>
            <person name="Simon J."/>
            <person name="Campbell B.J."/>
            <person name="Hanson T.E."/>
            <person name="Woyke T."/>
            <person name="Klotz M.G."/>
            <person name="Hugenholtz P."/>
        </authorList>
    </citation>
    <scope>NUCLEOTIDE SEQUENCE [LARGE SCALE GENOMIC DNA]</scope>
    <source>
        <strain evidence="8">UBA12443</strain>
    </source>
</reference>
<feature type="domain" description="FAD/NAD(P)-binding" evidence="7">
    <location>
        <begin position="5"/>
        <end position="322"/>
    </location>
</feature>
<evidence type="ECO:0000259" key="7">
    <source>
        <dbReference type="Pfam" id="PF07992"/>
    </source>
</evidence>
<evidence type="ECO:0000256" key="5">
    <source>
        <dbReference type="ARBA" id="ARBA00023002"/>
    </source>
</evidence>
<evidence type="ECO:0000313" key="9">
    <source>
        <dbReference type="Proteomes" id="UP000228859"/>
    </source>
</evidence>
<keyword evidence="6" id="KW-0472">Membrane</keyword>
<dbReference type="EMBL" id="DLUI01000079">
    <property type="protein sequence ID" value="DAB38508.1"/>
    <property type="molecule type" value="Genomic_DNA"/>
</dbReference>
<evidence type="ECO:0000256" key="1">
    <source>
        <dbReference type="ARBA" id="ARBA00001974"/>
    </source>
</evidence>
<proteinExistence type="inferred from homology"/>
<dbReference type="InterPro" id="IPR036188">
    <property type="entry name" value="FAD/NAD-bd_sf"/>
</dbReference>
<keyword evidence="4" id="KW-0274">FAD</keyword>
<dbReference type="InterPro" id="IPR051169">
    <property type="entry name" value="NADH-Q_oxidoreductase"/>
</dbReference>
<keyword evidence="3" id="KW-0285">Flavoprotein</keyword>
<keyword evidence="6" id="KW-0812">Transmembrane</keyword>
<dbReference type="GO" id="GO:0003955">
    <property type="term" value="F:NAD(P)H dehydrogenase (quinone) activity"/>
    <property type="evidence" value="ECO:0007669"/>
    <property type="project" value="TreeGrafter"/>
</dbReference>
<evidence type="ECO:0000256" key="6">
    <source>
        <dbReference type="SAM" id="Phobius"/>
    </source>
</evidence>
<comment type="caution">
    <text evidence="8">The sequence shown here is derived from an EMBL/GenBank/DDBJ whole genome shotgun (WGS) entry which is preliminary data.</text>
</comment>
<sequence length="409" mass="45601">MKRQRVIIVGGGYAGVKALQTLASSNLCDIVLIDQHPYHYLQTEAYELIANECSMTRVTIDLVALCLSYGAHVTFIKDTIREIDFENKCASGENSCHPYDYLLLCSGSRTAYNSATPGLREYSHGVKTLPSALSFKHQFEQRLYARMESEGGWCSEPFNVVIGGGGLSGVEIAAEMAHYIRVFHKDNTLTCDNIHIFLIIPHEGVLEGMESYLIEKATQRLTQLGVKIISHSRITSVEEHTLMLNNDKSLCFDFMIFTGGIVASTLTSTINSSKNKKSQLIVDEYLRVGMYEGVFAAGDIAELREFDGELLPPTAQCAEQSGTYAAENILALIENRELRRAKIRIEGMMVALGGNYAAISLFGVIRISGLLGYWVKRIIMRGYRYLLHRQCTKGMEYLSKTKPQCHTGF</sequence>
<comment type="cofactor">
    <cofactor evidence="1">
        <name>FAD</name>
        <dbReference type="ChEBI" id="CHEBI:57692"/>
    </cofactor>
</comment>
<evidence type="ECO:0000256" key="2">
    <source>
        <dbReference type="ARBA" id="ARBA00005272"/>
    </source>
</evidence>
<organism evidence="8 9">
    <name type="scientific">Sulfuricurvum kujiense</name>
    <dbReference type="NCBI Taxonomy" id="148813"/>
    <lineage>
        <taxon>Bacteria</taxon>
        <taxon>Pseudomonadati</taxon>
        <taxon>Campylobacterota</taxon>
        <taxon>Epsilonproteobacteria</taxon>
        <taxon>Campylobacterales</taxon>
        <taxon>Sulfurimonadaceae</taxon>
        <taxon>Sulfuricurvum</taxon>
    </lineage>
</organism>
<dbReference type="Proteomes" id="UP000228859">
    <property type="component" value="Unassembled WGS sequence"/>
</dbReference>
<dbReference type="PRINTS" id="PR00469">
    <property type="entry name" value="PNDRDTASEII"/>
</dbReference>
<dbReference type="Gene3D" id="3.50.50.100">
    <property type="match status" value="1"/>
</dbReference>
<dbReference type="AlphaFoldDB" id="A0A2D3WDK2"/>
<comment type="similarity">
    <text evidence="2">Belongs to the NADH dehydrogenase family.</text>
</comment>
<accession>A0A2D3WDK2</accession>
<evidence type="ECO:0000256" key="3">
    <source>
        <dbReference type="ARBA" id="ARBA00022630"/>
    </source>
</evidence>
<dbReference type="RefSeq" id="WP_294893599.1">
    <property type="nucleotide sequence ID" value="NZ_DLUI01000079.1"/>
</dbReference>
<dbReference type="PANTHER" id="PTHR42913">
    <property type="entry name" value="APOPTOSIS-INDUCING FACTOR 1"/>
    <property type="match status" value="1"/>
</dbReference>
<keyword evidence="5" id="KW-0560">Oxidoreductase</keyword>
<gene>
    <name evidence="8" type="ORF">CFH83_05665</name>
</gene>
<dbReference type="GO" id="GO:0019646">
    <property type="term" value="P:aerobic electron transport chain"/>
    <property type="evidence" value="ECO:0007669"/>
    <property type="project" value="TreeGrafter"/>
</dbReference>